<proteinExistence type="predicted"/>
<feature type="region of interest" description="Disordered" evidence="1">
    <location>
        <begin position="19"/>
        <end position="78"/>
    </location>
</feature>
<keyword evidence="3" id="KW-1185">Reference proteome</keyword>
<dbReference type="Proteomes" id="UP000325577">
    <property type="component" value="Linkage Group LG0"/>
</dbReference>
<name>A0A5J5C604_9ASTE</name>
<evidence type="ECO:0000313" key="2">
    <source>
        <dbReference type="EMBL" id="KAA8550803.1"/>
    </source>
</evidence>
<reference evidence="2 3" key="1">
    <citation type="submission" date="2019-09" db="EMBL/GenBank/DDBJ databases">
        <title>A chromosome-level genome assembly of the Chinese tupelo Nyssa sinensis.</title>
        <authorList>
            <person name="Yang X."/>
            <person name="Kang M."/>
            <person name="Yang Y."/>
            <person name="Xiong H."/>
            <person name="Wang M."/>
            <person name="Zhang Z."/>
            <person name="Wang Z."/>
            <person name="Wu H."/>
            <person name="Ma T."/>
            <person name="Liu J."/>
            <person name="Xi Z."/>
        </authorList>
    </citation>
    <scope>NUCLEOTIDE SEQUENCE [LARGE SCALE GENOMIC DNA]</scope>
    <source>
        <strain evidence="2">J267</strain>
        <tissue evidence="2">Leaf</tissue>
    </source>
</reference>
<dbReference type="OrthoDB" id="1926344at2759"/>
<protein>
    <submittedName>
        <fullName evidence="2">Uncharacterized protein</fullName>
    </submittedName>
</protein>
<dbReference type="AlphaFoldDB" id="A0A5J5C604"/>
<evidence type="ECO:0000256" key="1">
    <source>
        <dbReference type="SAM" id="MobiDB-lite"/>
    </source>
</evidence>
<sequence length="90" mass="9972">MERLQVTYKTDLNLRATELRLGLPGSDEPERQPSPSVRSNKRASSEMDDVSDSKNGGHQDHAPPTKAQVVGVATSPILPEKLFPTEEIRY</sequence>
<organism evidence="2 3">
    <name type="scientific">Nyssa sinensis</name>
    <dbReference type="NCBI Taxonomy" id="561372"/>
    <lineage>
        <taxon>Eukaryota</taxon>
        <taxon>Viridiplantae</taxon>
        <taxon>Streptophyta</taxon>
        <taxon>Embryophyta</taxon>
        <taxon>Tracheophyta</taxon>
        <taxon>Spermatophyta</taxon>
        <taxon>Magnoliopsida</taxon>
        <taxon>eudicotyledons</taxon>
        <taxon>Gunneridae</taxon>
        <taxon>Pentapetalae</taxon>
        <taxon>asterids</taxon>
        <taxon>Cornales</taxon>
        <taxon>Nyssaceae</taxon>
        <taxon>Nyssa</taxon>
    </lineage>
</organism>
<gene>
    <name evidence="2" type="ORF">F0562_002487</name>
</gene>
<feature type="compositionally biased region" description="Basic and acidic residues" evidence="1">
    <location>
        <begin position="51"/>
        <end position="63"/>
    </location>
</feature>
<dbReference type="EMBL" id="CM018031">
    <property type="protein sequence ID" value="KAA8550803.1"/>
    <property type="molecule type" value="Genomic_DNA"/>
</dbReference>
<accession>A0A5J5C604</accession>
<evidence type="ECO:0000313" key="3">
    <source>
        <dbReference type="Proteomes" id="UP000325577"/>
    </source>
</evidence>